<dbReference type="Proteomes" id="UP000040578">
    <property type="component" value="Unassembled WGS sequence"/>
</dbReference>
<reference evidence="1 3" key="1">
    <citation type="submission" date="2015-03" db="EMBL/GenBank/DDBJ databases">
        <authorList>
            <consortium name="Pathogen Informatics"/>
            <person name="Murphy D."/>
        </authorList>
    </citation>
    <scope>NUCLEOTIDE SEQUENCE [LARGE SCALE GENOMIC DNA]</scope>
    <source>
        <strain evidence="1">Type strain: CIP110231</strain>
        <strain evidence="3">type strain: CIP110231</strain>
    </source>
</reference>
<dbReference type="EMBL" id="JAUEHU010000006">
    <property type="protein sequence ID" value="MDN0087246.1"/>
    <property type="molecule type" value="Genomic_DNA"/>
</dbReference>
<sequence length="56" mass="6854">MNSIEDDLKVFHRYFLRTQVKNMEIKGWFHRFIYIPVGERVKILDELLRPYSGEKP</sequence>
<evidence type="ECO:0000313" key="1">
    <source>
        <dbReference type="EMBL" id="CNE98974.1"/>
    </source>
</evidence>
<dbReference type="RefSeq" id="WP_157045546.1">
    <property type="nucleotide sequence ID" value="NZ_CPYD01000012.1"/>
</dbReference>
<reference evidence="2" key="2">
    <citation type="submission" date="2023-06" db="EMBL/GenBank/DDBJ databases">
        <authorList>
            <person name="Polev D.E."/>
            <person name="Saitova A.T."/>
            <person name="Bogumilchik E.A."/>
            <person name="Kokorina G.I."/>
            <person name="Voskresenskaia E.A."/>
        </authorList>
    </citation>
    <scope>NUCLEOTIDE SEQUENCE</scope>
    <source>
        <strain evidence="2">2145 StPb PI</strain>
    </source>
</reference>
<protein>
    <submittedName>
        <fullName evidence="2">Uncharacterized protein</fullName>
    </submittedName>
</protein>
<evidence type="ECO:0000313" key="3">
    <source>
        <dbReference type="Proteomes" id="UP000040578"/>
    </source>
</evidence>
<keyword evidence="3" id="KW-1185">Reference proteome</keyword>
<dbReference type="AlphaFoldDB" id="A0AAW7JXQ4"/>
<name>A0AAW7JXQ4_9GAMM</name>
<organism evidence="2 4">
    <name type="scientific">Yersinia nurmii</name>
    <dbReference type="NCBI Taxonomy" id="685706"/>
    <lineage>
        <taxon>Bacteria</taxon>
        <taxon>Pseudomonadati</taxon>
        <taxon>Pseudomonadota</taxon>
        <taxon>Gammaproteobacteria</taxon>
        <taxon>Enterobacterales</taxon>
        <taxon>Yersiniaceae</taxon>
        <taxon>Yersinia</taxon>
    </lineage>
</organism>
<dbReference type="EMBL" id="CPYD01000012">
    <property type="protein sequence ID" value="CNE98974.1"/>
    <property type="molecule type" value="Genomic_DNA"/>
</dbReference>
<dbReference type="Proteomes" id="UP001167864">
    <property type="component" value="Unassembled WGS sequence"/>
</dbReference>
<accession>A0AAW7JXQ4</accession>
<proteinExistence type="predicted"/>
<evidence type="ECO:0000313" key="2">
    <source>
        <dbReference type="EMBL" id="MDN0087246.1"/>
    </source>
</evidence>
<evidence type="ECO:0000313" key="4">
    <source>
        <dbReference type="Proteomes" id="UP001167864"/>
    </source>
</evidence>
<gene>
    <name evidence="1" type="ORF">ERS137967_03056</name>
    <name evidence="2" type="ORF">QVN42_07535</name>
</gene>
<comment type="caution">
    <text evidence="2">The sequence shown here is derived from an EMBL/GenBank/DDBJ whole genome shotgun (WGS) entry which is preliminary data.</text>
</comment>